<dbReference type="KEGG" id="pbor:BSF38_01956"/>
<gene>
    <name evidence="2" type="ORF">BSF38_01956</name>
</gene>
<organism evidence="2 3">
    <name type="scientific">Paludisphaera borealis</name>
    <dbReference type="NCBI Taxonomy" id="1387353"/>
    <lineage>
        <taxon>Bacteria</taxon>
        <taxon>Pseudomonadati</taxon>
        <taxon>Planctomycetota</taxon>
        <taxon>Planctomycetia</taxon>
        <taxon>Isosphaerales</taxon>
        <taxon>Isosphaeraceae</taxon>
        <taxon>Paludisphaera</taxon>
    </lineage>
</organism>
<evidence type="ECO:0000313" key="3">
    <source>
        <dbReference type="Proteomes" id="UP000186309"/>
    </source>
</evidence>
<dbReference type="Proteomes" id="UP000186309">
    <property type="component" value="Chromosome"/>
</dbReference>
<evidence type="ECO:0000313" key="2">
    <source>
        <dbReference type="EMBL" id="APW60486.1"/>
    </source>
</evidence>
<dbReference type="Pfam" id="PF16460">
    <property type="entry name" value="Phage_TTP_11"/>
    <property type="match status" value="1"/>
</dbReference>
<dbReference type="InterPro" id="IPR032495">
    <property type="entry name" value="Phage_TTP_11"/>
</dbReference>
<dbReference type="STRING" id="1387353.BSF38_01956"/>
<protein>
    <recommendedName>
        <fullName evidence="4">Phage tail protein</fullName>
    </recommendedName>
</protein>
<name>A0A1U7CNK6_9BACT</name>
<dbReference type="AlphaFoldDB" id="A0A1U7CNK6"/>
<evidence type="ECO:0000256" key="1">
    <source>
        <dbReference type="SAM" id="MobiDB-lite"/>
    </source>
</evidence>
<feature type="region of interest" description="Disordered" evidence="1">
    <location>
        <begin position="38"/>
        <end position="57"/>
    </location>
</feature>
<sequence length="142" mass="15180">MPEYLAQNTVLGVDKLGTGVTWTPISYAESFDGPSNTVGSVEKTKLSSQTKEYRPGLPDPGELSFSLQYDPADTEAVYLRGLLSAPAIKSWRLTYPTLPKATFDTFDGFLTAFSPGGGKADEIITAKVTIKLTGLIVTTTAP</sequence>
<dbReference type="Gene3D" id="4.10.410.40">
    <property type="match status" value="1"/>
</dbReference>
<dbReference type="RefSeq" id="WP_076345164.1">
    <property type="nucleotide sequence ID" value="NZ_CP019082.1"/>
</dbReference>
<dbReference type="OrthoDB" id="9025082at2"/>
<accession>A0A1U7CNK6</accession>
<evidence type="ECO:0008006" key="4">
    <source>
        <dbReference type="Google" id="ProtNLM"/>
    </source>
</evidence>
<reference evidence="3" key="1">
    <citation type="submission" date="2016-12" db="EMBL/GenBank/DDBJ databases">
        <title>Comparative genomics of four Isosphaeraceae planctomycetes: a common pool of plasmids and glycoside hydrolase genes.</title>
        <authorList>
            <person name="Ivanova A."/>
        </authorList>
    </citation>
    <scope>NUCLEOTIDE SEQUENCE [LARGE SCALE GENOMIC DNA]</scope>
    <source>
        <strain evidence="3">PX4</strain>
    </source>
</reference>
<keyword evidence="3" id="KW-1185">Reference proteome</keyword>
<proteinExistence type="predicted"/>
<dbReference type="EMBL" id="CP019082">
    <property type="protein sequence ID" value="APW60486.1"/>
    <property type="molecule type" value="Genomic_DNA"/>
</dbReference>